<organism evidence="1">
    <name type="scientific">Arundo donax</name>
    <name type="common">Giant reed</name>
    <name type="synonym">Donax arundinaceus</name>
    <dbReference type="NCBI Taxonomy" id="35708"/>
    <lineage>
        <taxon>Eukaryota</taxon>
        <taxon>Viridiplantae</taxon>
        <taxon>Streptophyta</taxon>
        <taxon>Embryophyta</taxon>
        <taxon>Tracheophyta</taxon>
        <taxon>Spermatophyta</taxon>
        <taxon>Magnoliopsida</taxon>
        <taxon>Liliopsida</taxon>
        <taxon>Poales</taxon>
        <taxon>Poaceae</taxon>
        <taxon>PACMAD clade</taxon>
        <taxon>Arundinoideae</taxon>
        <taxon>Arundineae</taxon>
        <taxon>Arundo</taxon>
    </lineage>
</organism>
<dbReference type="AlphaFoldDB" id="A0A0A9B422"/>
<reference evidence="1" key="2">
    <citation type="journal article" date="2015" name="Data Brief">
        <title>Shoot transcriptome of the giant reed, Arundo donax.</title>
        <authorList>
            <person name="Barrero R.A."/>
            <person name="Guerrero F.D."/>
            <person name="Moolhuijzen P."/>
            <person name="Goolsby J.A."/>
            <person name="Tidwell J."/>
            <person name="Bellgard S.E."/>
            <person name="Bellgard M.I."/>
        </authorList>
    </citation>
    <scope>NUCLEOTIDE SEQUENCE</scope>
    <source>
        <tissue evidence="1">Shoot tissue taken approximately 20 cm above the soil surface</tissue>
    </source>
</reference>
<protein>
    <submittedName>
        <fullName evidence="1">Uncharacterized protein</fullName>
    </submittedName>
</protein>
<reference evidence="1" key="1">
    <citation type="submission" date="2014-09" db="EMBL/GenBank/DDBJ databases">
        <authorList>
            <person name="Magalhaes I.L.F."/>
            <person name="Oliveira U."/>
            <person name="Santos F.R."/>
            <person name="Vidigal T.H.D.A."/>
            <person name="Brescovit A.D."/>
            <person name="Santos A.J."/>
        </authorList>
    </citation>
    <scope>NUCLEOTIDE SEQUENCE</scope>
    <source>
        <tissue evidence="1">Shoot tissue taken approximately 20 cm above the soil surface</tissue>
    </source>
</reference>
<sequence length="54" mass="6190">MYASIPLEMDFVPSLAANSRCLTTNIQILVLTRTKVWIANLNFLLQPTIHIYKL</sequence>
<proteinExistence type="predicted"/>
<dbReference type="EMBL" id="GBRH01239156">
    <property type="protein sequence ID" value="JAD58739.1"/>
    <property type="molecule type" value="Transcribed_RNA"/>
</dbReference>
<name>A0A0A9B422_ARUDO</name>
<evidence type="ECO:0000313" key="1">
    <source>
        <dbReference type="EMBL" id="JAD58739.1"/>
    </source>
</evidence>
<accession>A0A0A9B422</accession>